<dbReference type="GO" id="GO:0050525">
    <property type="term" value="F:cutinase activity"/>
    <property type="evidence" value="ECO:0007669"/>
    <property type="project" value="UniProtKB-EC"/>
</dbReference>
<sequence length="222" mass="22674">MVPSSVLSFLLPLALVSGRPVPDADAGFLSFARQTTSCAEYIVIFARGTSETGTLGSIVGPPLQSALESLVGASNVNVTGVSYDADVAGFLEGGDSTGSTTMADMVTEAVADCPDSNVVMSGYRSLTFHPTYSQGAQLVHNAASQISADTASQVSSAVTFGDPDNPDAVAQIDKQKIYCASGDNICEGGVIISTAHLSYGSNASDAADFIVSSATSARKEKK</sequence>
<keyword evidence="6 12" id="KW-0732">Signal</keyword>
<evidence type="ECO:0000256" key="1">
    <source>
        <dbReference type="ARBA" id="ARBA00004613"/>
    </source>
</evidence>
<protein>
    <recommendedName>
        <fullName evidence="3">cutinase</fullName>
        <ecNumber evidence="3">3.1.1.74</ecNumber>
    </recommendedName>
</protein>
<dbReference type="OrthoDB" id="3225429at2759"/>
<evidence type="ECO:0000313" key="13">
    <source>
        <dbReference type="EMBL" id="KKY17179.1"/>
    </source>
</evidence>
<feature type="active site" description="Nucleophile" evidence="10">
    <location>
        <position position="133"/>
    </location>
</feature>
<dbReference type="PRINTS" id="PR00129">
    <property type="entry name" value="CUTINASE"/>
</dbReference>
<dbReference type="AlphaFoldDB" id="A0A0G2E347"/>
<dbReference type="SUPFAM" id="SSF53474">
    <property type="entry name" value="alpha/beta-Hydrolases"/>
    <property type="match status" value="1"/>
</dbReference>
<evidence type="ECO:0000256" key="5">
    <source>
        <dbReference type="ARBA" id="ARBA00022525"/>
    </source>
</evidence>
<feature type="signal peptide" evidence="12">
    <location>
        <begin position="1"/>
        <end position="18"/>
    </location>
</feature>
<dbReference type="PROSITE" id="PS00931">
    <property type="entry name" value="CUTINASE_2"/>
    <property type="match status" value="1"/>
</dbReference>
<comment type="caution">
    <text evidence="13">The sequence shown here is derived from an EMBL/GenBank/DDBJ whole genome shotgun (WGS) entry which is preliminary data.</text>
</comment>
<dbReference type="GO" id="GO:0005576">
    <property type="term" value="C:extracellular region"/>
    <property type="evidence" value="ECO:0007669"/>
    <property type="project" value="UniProtKB-SubCell"/>
</dbReference>
<dbReference type="InterPro" id="IPR000675">
    <property type="entry name" value="Cutinase/axe"/>
</dbReference>
<evidence type="ECO:0000256" key="7">
    <source>
        <dbReference type="ARBA" id="ARBA00022801"/>
    </source>
</evidence>
<gene>
    <name evidence="13" type="ORF">UCRPC4_g05672</name>
</gene>
<evidence type="ECO:0000256" key="11">
    <source>
        <dbReference type="PIRSR" id="PIRSR611150-2"/>
    </source>
</evidence>
<dbReference type="EC" id="3.1.1.74" evidence="3"/>
<evidence type="ECO:0000256" key="4">
    <source>
        <dbReference type="ARBA" id="ARBA00022487"/>
    </source>
</evidence>
<dbReference type="SMART" id="SM01110">
    <property type="entry name" value="Cutinase"/>
    <property type="match status" value="1"/>
</dbReference>
<reference evidence="13 14" key="2">
    <citation type="submission" date="2015-05" db="EMBL/GenBank/DDBJ databases">
        <authorList>
            <person name="Morales-Cruz A."/>
            <person name="Amrine K.C."/>
            <person name="Cantu D."/>
        </authorList>
    </citation>
    <scope>NUCLEOTIDE SEQUENCE [LARGE SCALE GENOMIC DNA]</scope>
    <source>
        <strain evidence="13">UCRPC4</strain>
    </source>
</reference>
<reference evidence="13 14" key="1">
    <citation type="submission" date="2015-05" db="EMBL/GenBank/DDBJ databases">
        <title>Distinctive expansion of gene families associated with plant cell wall degradation and secondary metabolism in the genomes of grapevine trunk pathogens.</title>
        <authorList>
            <person name="Lawrence D.P."/>
            <person name="Travadon R."/>
            <person name="Rolshausen P.E."/>
            <person name="Baumgartner K."/>
        </authorList>
    </citation>
    <scope>NUCLEOTIDE SEQUENCE [LARGE SCALE GENOMIC DNA]</scope>
    <source>
        <strain evidence="13">UCRPC4</strain>
    </source>
</reference>
<feature type="active site" description="Proton donor/acceptor" evidence="10">
    <location>
        <position position="196"/>
    </location>
</feature>
<evidence type="ECO:0000256" key="2">
    <source>
        <dbReference type="ARBA" id="ARBA00007534"/>
    </source>
</evidence>
<dbReference type="Proteomes" id="UP000053317">
    <property type="component" value="Unassembled WGS sequence"/>
</dbReference>
<evidence type="ECO:0000256" key="10">
    <source>
        <dbReference type="PIRSR" id="PIRSR611150-1"/>
    </source>
</evidence>
<dbReference type="Gene3D" id="3.40.50.1820">
    <property type="entry name" value="alpha/beta hydrolase"/>
    <property type="match status" value="1"/>
</dbReference>
<dbReference type="PANTHER" id="PTHR48250:SF1">
    <property type="entry name" value="CUTINASE"/>
    <property type="match status" value="1"/>
</dbReference>
<evidence type="ECO:0000256" key="3">
    <source>
        <dbReference type="ARBA" id="ARBA00013095"/>
    </source>
</evidence>
<dbReference type="InterPro" id="IPR029058">
    <property type="entry name" value="AB_hydrolase_fold"/>
</dbReference>
<feature type="chain" id="PRO_5002543368" description="cutinase" evidence="12">
    <location>
        <begin position="19"/>
        <end position="222"/>
    </location>
</feature>
<evidence type="ECO:0000256" key="9">
    <source>
        <dbReference type="ARBA" id="ARBA00034045"/>
    </source>
</evidence>
<evidence type="ECO:0000256" key="8">
    <source>
        <dbReference type="ARBA" id="ARBA00023157"/>
    </source>
</evidence>
<proteinExistence type="inferred from homology"/>
<dbReference type="InterPro" id="IPR043579">
    <property type="entry name" value="CUTINASE_2"/>
</dbReference>
<feature type="active site" evidence="10">
    <location>
        <position position="183"/>
    </location>
</feature>
<dbReference type="Pfam" id="PF01083">
    <property type="entry name" value="Cutinase"/>
    <property type="match status" value="1"/>
</dbReference>
<name>A0A0G2E347_PHACM</name>
<comment type="subcellular location">
    <subcellularLocation>
        <location evidence="1">Secreted</location>
    </subcellularLocation>
</comment>
<dbReference type="GO" id="GO:0016052">
    <property type="term" value="P:carbohydrate catabolic process"/>
    <property type="evidence" value="ECO:0007669"/>
    <property type="project" value="TreeGrafter"/>
</dbReference>
<feature type="disulfide bond" evidence="11">
    <location>
        <begin position="38"/>
        <end position="113"/>
    </location>
</feature>
<dbReference type="PANTHER" id="PTHR48250">
    <property type="entry name" value="CUTINASE 2-RELATED"/>
    <property type="match status" value="1"/>
</dbReference>
<keyword evidence="5" id="KW-0964">Secreted</keyword>
<evidence type="ECO:0000256" key="6">
    <source>
        <dbReference type="ARBA" id="ARBA00022729"/>
    </source>
</evidence>
<comment type="similarity">
    <text evidence="2">Belongs to the cutinase family.</text>
</comment>
<keyword evidence="8 11" id="KW-1015">Disulfide bond</keyword>
<comment type="catalytic activity">
    <reaction evidence="9">
        <text>cutin + H2O = cutin monomers.</text>
        <dbReference type="EC" id="3.1.1.74"/>
    </reaction>
</comment>
<dbReference type="InterPro" id="IPR011150">
    <property type="entry name" value="Cutinase_monf"/>
</dbReference>
<evidence type="ECO:0000256" key="12">
    <source>
        <dbReference type="SAM" id="SignalP"/>
    </source>
</evidence>
<evidence type="ECO:0000313" key="14">
    <source>
        <dbReference type="Proteomes" id="UP000053317"/>
    </source>
</evidence>
<feature type="disulfide bond" evidence="11">
    <location>
        <begin position="179"/>
        <end position="186"/>
    </location>
</feature>
<accession>A0A0G2E347</accession>
<keyword evidence="4" id="KW-0719">Serine esterase</keyword>
<organism evidence="13 14">
    <name type="scientific">Phaeomoniella chlamydospora</name>
    <name type="common">Phaeoacremonium chlamydosporum</name>
    <dbReference type="NCBI Taxonomy" id="158046"/>
    <lineage>
        <taxon>Eukaryota</taxon>
        <taxon>Fungi</taxon>
        <taxon>Dikarya</taxon>
        <taxon>Ascomycota</taxon>
        <taxon>Pezizomycotina</taxon>
        <taxon>Eurotiomycetes</taxon>
        <taxon>Chaetothyriomycetidae</taxon>
        <taxon>Phaeomoniellales</taxon>
        <taxon>Phaeomoniellaceae</taxon>
        <taxon>Phaeomoniella</taxon>
    </lineage>
</organism>
<dbReference type="EMBL" id="LCWF01000149">
    <property type="protein sequence ID" value="KKY17179.1"/>
    <property type="molecule type" value="Genomic_DNA"/>
</dbReference>
<keyword evidence="7" id="KW-0378">Hydrolase</keyword>
<keyword evidence="14" id="KW-1185">Reference proteome</keyword>